<dbReference type="InterPro" id="IPR021309">
    <property type="entry name" value="YgaP-like_TM"/>
</dbReference>
<comment type="caution">
    <text evidence="3">The sequence shown here is derived from an EMBL/GenBank/DDBJ whole genome shotgun (WGS) entry which is preliminary data.</text>
</comment>
<organism evidence="3 4">
    <name type="scientific">Nocardioides kongjuensis</name>
    <dbReference type="NCBI Taxonomy" id="349522"/>
    <lineage>
        <taxon>Bacteria</taxon>
        <taxon>Bacillati</taxon>
        <taxon>Actinomycetota</taxon>
        <taxon>Actinomycetes</taxon>
        <taxon>Propionibacteriales</taxon>
        <taxon>Nocardioidaceae</taxon>
        <taxon>Nocardioides</taxon>
    </lineage>
</organism>
<reference evidence="3 4" key="1">
    <citation type="submission" date="2020-07" db="EMBL/GenBank/DDBJ databases">
        <title>Sequencing the genomes of 1000 actinobacteria strains.</title>
        <authorList>
            <person name="Klenk H.-P."/>
        </authorList>
    </citation>
    <scope>NUCLEOTIDE SEQUENCE [LARGE SCALE GENOMIC DNA]</scope>
    <source>
        <strain evidence="3 4">DSM 19082</strain>
    </source>
</reference>
<protein>
    <recommendedName>
        <fullName evidence="2">Inner membrane protein YgaP-like transmembrane domain-containing protein</fullName>
    </recommendedName>
</protein>
<keyword evidence="1" id="KW-0472">Membrane</keyword>
<sequence>MNVDRLVLALAGTLVLVGSALAALVSPWWLLLTAFVGANLLQSSVTGFCPAAVVLRRLGVPTGCAFRAPGQDGQPV</sequence>
<dbReference type="RefSeq" id="WP_179726755.1">
    <property type="nucleotide sequence ID" value="NZ_BAABEF010000001.1"/>
</dbReference>
<keyword evidence="1" id="KW-1133">Transmembrane helix</keyword>
<keyword evidence="4" id="KW-1185">Reference proteome</keyword>
<accession>A0A852RNS9</accession>
<gene>
    <name evidence="3" type="ORF">BJ958_002066</name>
</gene>
<evidence type="ECO:0000313" key="3">
    <source>
        <dbReference type="EMBL" id="NYD30520.1"/>
    </source>
</evidence>
<evidence type="ECO:0000259" key="2">
    <source>
        <dbReference type="Pfam" id="PF11127"/>
    </source>
</evidence>
<proteinExistence type="predicted"/>
<feature type="transmembrane region" description="Helical" evidence="1">
    <location>
        <begin position="32"/>
        <end position="55"/>
    </location>
</feature>
<evidence type="ECO:0000256" key="1">
    <source>
        <dbReference type="SAM" id="Phobius"/>
    </source>
</evidence>
<keyword evidence="1" id="KW-0812">Transmembrane</keyword>
<feature type="domain" description="Inner membrane protein YgaP-like transmembrane" evidence="2">
    <location>
        <begin position="2"/>
        <end position="56"/>
    </location>
</feature>
<dbReference type="Pfam" id="PF11127">
    <property type="entry name" value="YgaP-like_TM"/>
    <property type="match status" value="1"/>
</dbReference>
<dbReference type="EMBL" id="JACCBF010000001">
    <property type="protein sequence ID" value="NYD30520.1"/>
    <property type="molecule type" value="Genomic_DNA"/>
</dbReference>
<evidence type="ECO:0000313" key="4">
    <source>
        <dbReference type="Proteomes" id="UP000582231"/>
    </source>
</evidence>
<dbReference type="AlphaFoldDB" id="A0A852RNS9"/>
<name>A0A852RNS9_9ACTN</name>
<dbReference type="Gene3D" id="6.10.140.1340">
    <property type="match status" value="1"/>
</dbReference>
<dbReference type="Proteomes" id="UP000582231">
    <property type="component" value="Unassembled WGS sequence"/>
</dbReference>